<keyword evidence="15" id="KW-1185">Reference proteome</keyword>
<dbReference type="Pfam" id="PF18525">
    <property type="entry name" value="Cas9_C"/>
    <property type="match status" value="1"/>
</dbReference>
<evidence type="ECO:0000256" key="3">
    <source>
        <dbReference type="ARBA" id="ARBA00022723"/>
    </source>
</evidence>
<organism evidence="14 15">
    <name type="scientific">Bifidobacterium aerophilum</name>
    <dbReference type="NCBI Taxonomy" id="1798155"/>
    <lineage>
        <taxon>Bacteria</taxon>
        <taxon>Bacillati</taxon>
        <taxon>Actinomycetota</taxon>
        <taxon>Actinomycetes</taxon>
        <taxon>Bifidobacteriales</taxon>
        <taxon>Bifidobacteriaceae</taxon>
        <taxon>Bifidobacterium</taxon>
    </lineage>
</organism>
<dbReference type="Pfam" id="PF18541">
    <property type="entry name" value="RuvC_III"/>
    <property type="match status" value="1"/>
</dbReference>
<dbReference type="GO" id="GO:0016787">
    <property type="term" value="F:hydrolase activity"/>
    <property type="evidence" value="ECO:0007669"/>
    <property type="project" value="UniProtKB-KW"/>
</dbReference>
<dbReference type="GO" id="GO:0003723">
    <property type="term" value="F:RNA binding"/>
    <property type="evidence" value="ECO:0007669"/>
    <property type="project" value="UniProtKB-UniRule"/>
</dbReference>
<dbReference type="InterPro" id="IPR002711">
    <property type="entry name" value="HNH"/>
</dbReference>
<keyword evidence="10" id="KW-0464">Manganese</keyword>
<keyword evidence="9 12" id="KW-0238">DNA-binding</keyword>
<evidence type="ECO:0000256" key="9">
    <source>
        <dbReference type="ARBA" id="ARBA00023125"/>
    </source>
</evidence>
<accession>A0A6N9Z377</accession>
<evidence type="ECO:0000256" key="2">
    <source>
        <dbReference type="ARBA" id="ARBA00022722"/>
    </source>
</evidence>
<evidence type="ECO:0000313" key="15">
    <source>
        <dbReference type="Proteomes" id="UP000469194"/>
    </source>
</evidence>
<keyword evidence="3" id="KW-0479">Metal-binding</keyword>
<gene>
    <name evidence="14" type="ORF">GFD25_03545</name>
</gene>
<protein>
    <submittedName>
        <fullName evidence="14">Restriction endonuclease</fullName>
    </submittedName>
</protein>
<evidence type="ECO:0000256" key="7">
    <source>
        <dbReference type="ARBA" id="ARBA00022884"/>
    </source>
</evidence>
<evidence type="ECO:0000256" key="12">
    <source>
        <dbReference type="PROSITE-ProRule" id="PRU01085"/>
    </source>
</evidence>
<dbReference type="PROSITE" id="PS51749">
    <property type="entry name" value="HNH_CAS9"/>
    <property type="match status" value="1"/>
</dbReference>
<evidence type="ECO:0000256" key="8">
    <source>
        <dbReference type="ARBA" id="ARBA00023118"/>
    </source>
</evidence>
<dbReference type="InterPro" id="IPR028629">
    <property type="entry name" value="Cas9"/>
</dbReference>
<name>A0A6N9Z377_9BIFI</name>
<dbReference type="InterPro" id="IPR003615">
    <property type="entry name" value="HNH_nuc"/>
</dbReference>
<evidence type="ECO:0000259" key="13">
    <source>
        <dbReference type="PROSITE" id="PS51749"/>
    </source>
</evidence>
<keyword evidence="5 12" id="KW-0378">Hydrolase</keyword>
<keyword evidence="8" id="KW-0051">Antiviral defense</keyword>
<keyword evidence="4 12" id="KW-0255">Endonuclease</keyword>
<dbReference type="Pfam" id="PF17894">
    <property type="entry name" value="Cas9_Topo"/>
    <property type="match status" value="1"/>
</dbReference>
<dbReference type="InterPro" id="IPR040619">
    <property type="entry name" value="Cas9_alpha-helical_lobe"/>
</dbReference>
<keyword evidence="6" id="KW-0460">Magnesium</keyword>
<dbReference type="GO" id="GO:0008270">
    <property type="term" value="F:zinc ion binding"/>
    <property type="evidence" value="ECO:0007669"/>
    <property type="project" value="InterPro"/>
</dbReference>
<dbReference type="SMART" id="SM00507">
    <property type="entry name" value="HNHc"/>
    <property type="match status" value="1"/>
</dbReference>
<dbReference type="InterPro" id="IPR036397">
    <property type="entry name" value="RNaseH_sf"/>
</dbReference>
<keyword evidence="2 12" id="KW-0540">Nuclease</keyword>
<dbReference type="InterPro" id="IPR040796">
    <property type="entry name" value="Cas9_b_hairpin"/>
</dbReference>
<dbReference type="Gene3D" id="1.10.30.50">
    <property type="match status" value="1"/>
</dbReference>
<evidence type="ECO:0000313" key="14">
    <source>
        <dbReference type="EMBL" id="NEG89097.1"/>
    </source>
</evidence>
<evidence type="ECO:0000256" key="11">
    <source>
        <dbReference type="ARBA" id="ARBA00046380"/>
    </source>
</evidence>
<dbReference type="Gene3D" id="3.30.420.10">
    <property type="entry name" value="Ribonuclease H-like superfamily/Ribonuclease H"/>
    <property type="match status" value="2"/>
</dbReference>
<dbReference type="Pfam" id="PF01844">
    <property type="entry name" value="HNH"/>
    <property type="match status" value="1"/>
</dbReference>
<dbReference type="Proteomes" id="UP000469194">
    <property type="component" value="Unassembled WGS sequence"/>
</dbReference>
<dbReference type="Pfam" id="PF18470">
    <property type="entry name" value="Cas9_a"/>
    <property type="match status" value="1"/>
</dbReference>
<feature type="domain" description="HNH Cas9-type" evidence="13">
    <location>
        <begin position="507"/>
        <end position="670"/>
    </location>
</feature>
<dbReference type="GO" id="GO:0051607">
    <property type="term" value="P:defense response to virus"/>
    <property type="evidence" value="ECO:0007669"/>
    <property type="project" value="UniProtKB-KW"/>
</dbReference>
<dbReference type="Pfam" id="PF17893">
    <property type="entry name" value="Cas9_b_hairpin"/>
    <property type="match status" value="1"/>
</dbReference>
<evidence type="ECO:0000256" key="1">
    <source>
        <dbReference type="ARBA" id="ARBA00001946"/>
    </source>
</evidence>
<evidence type="ECO:0000256" key="4">
    <source>
        <dbReference type="ARBA" id="ARBA00022759"/>
    </source>
</evidence>
<proteinExistence type="predicted"/>
<dbReference type="EMBL" id="WHZW01000006">
    <property type="protein sequence ID" value="NEG89097.1"/>
    <property type="molecule type" value="Genomic_DNA"/>
</dbReference>
<comment type="cofactor">
    <cofactor evidence="1">
        <name>Mg(2+)</name>
        <dbReference type="ChEBI" id="CHEBI:18420"/>
    </cofactor>
</comment>
<dbReference type="Gene3D" id="3.30.70.3520">
    <property type="match status" value="1"/>
</dbReference>
<dbReference type="GO" id="GO:0004519">
    <property type="term" value="F:endonuclease activity"/>
    <property type="evidence" value="ECO:0007669"/>
    <property type="project" value="UniProtKB-UniRule"/>
</dbReference>
<dbReference type="InterPro" id="IPR041225">
    <property type="entry name" value="Cas9_Topo"/>
</dbReference>
<dbReference type="InterPro" id="IPR041217">
    <property type="entry name" value="Cas9_C"/>
</dbReference>
<dbReference type="AlphaFoldDB" id="A0A6N9Z377"/>
<comment type="caution">
    <text evidence="14">The sequence shown here is derived from an EMBL/GenBank/DDBJ whole genome shotgun (WGS) entry which is preliminary data.</text>
</comment>
<sequence>MNSVGLAAIEVDDDDMPMRILNAQSVIHDGGVDPTKSKEAITRKNISGVSRRARRMVRRRRERLDHLDAKLSQLGYPLIDPESLSMPFEEWHVRARLAGSFIEDESTRREDLSIAIRHIARHRGWRNPYHRVESLLADNPYSGQHAELKSRAEQRIGHVLNEDFTPAQLVVSVLSAGYEKSPRLRTSTKYGEGLLPQKLMQEDNANELKRIFSVQRIPKREWEPLFRYVFCSVSPRGAAEKRVGRDPFDASQLRALKASLVFQRYRIANVLTNLRIRENGHERSLTLGEKRSTYALLSSDSAEDITWADIATHLGIERNQIRGVGRLAGDGEERIANIPPRMTSFQRICEADRKISKPLRRWWAEVSDAARESMIRLLSNTVDFDDVYEDVSYSEAIEFIDSLDDDGLAKLDSVDLPSGRAAYGERTLQKLTERMLTTDDDLHAARKALFHVSDYWRPPADPIGAPLGNPSVDRVVKIVNQWIINCSGRWGDPVSVQIEHVRSAFDSVATARQYERRTGNRSVYRSKIAAQLRETEHRDRVRASDIRRLEAIQCQNGQCLYCGRPITFDTCEMDHIVPRKGVGSTNTRANLAAVCIDCNRSKSKTLFSVWAKTEQAQKRGVSLQDALNRVDHMLYDRNADTPQTWRRFKQEVKTRLKQTEDDAPIDNRSIESVAWMADELHRRIDWYFNAERYLAEHDRERPHVAVTVLVFQGRVTALARRASGLEGRIHFFGARYKTRLDRRHHAVDASVIALMRPSVAKMLLERDSIREAQMISGRLAEGERSWKEYPYEGRDEYGLFQRWRIGMEMLLELLNEALDCDRVAVRQSVRLQLGNSIAHDATVKALKSVHLGDAMSADLIRRASTPALWCALTRLPDYDVKSGLPSDDMRRIVVHGTTYSADDEVNFFDGQSARIIVRGGSSDIGSAIHHARVYRCWKRNGKPWYGMIRVFQVDLLKDHGDDLFSVPLPPQSVSMRWGEPRTVQAIQDGCAEYLGWLVVGDEIRVHFSRSKLSGQIGEFAEWCGDSDSADIVRCTWVLVGFESNMHVIMRPRLLASEGLKNIPEMSSLPESVRKIVEGKGWRSTVNALGSSFPVVVRRNAFAEPRWHSRAGMPCSWRWSQ</sequence>
<evidence type="ECO:0000256" key="10">
    <source>
        <dbReference type="ARBA" id="ARBA00023211"/>
    </source>
</evidence>
<dbReference type="InterPro" id="IPR041383">
    <property type="entry name" value="RuvC_III"/>
</dbReference>
<evidence type="ECO:0000256" key="5">
    <source>
        <dbReference type="ARBA" id="ARBA00022801"/>
    </source>
</evidence>
<reference evidence="14 15" key="1">
    <citation type="submission" date="2019-10" db="EMBL/GenBank/DDBJ databases">
        <title>Bifidobacterium from non-human primates.</title>
        <authorList>
            <person name="Modesto M."/>
        </authorList>
    </citation>
    <scope>NUCLEOTIDE SEQUENCE [LARGE SCALE GENOMIC DNA]</scope>
    <source>
        <strain evidence="14 15">TRE17</strain>
    </source>
</reference>
<keyword evidence="7" id="KW-0694">RNA-binding</keyword>
<dbReference type="NCBIfam" id="TIGR01865">
    <property type="entry name" value="cas_Csn1"/>
    <property type="match status" value="1"/>
</dbReference>
<evidence type="ECO:0000256" key="6">
    <source>
        <dbReference type="ARBA" id="ARBA00022842"/>
    </source>
</evidence>
<comment type="subunit">
    <text evidence="11">Monomer. Binds crRNA and tracrRNA.</text>
</comment>
<dbReference type="GO" id="GO:0003677">
    <property type="term" value="F:DNA binding"/>
    <property type="evidence" value="ECO:0007669"/>
    <property type="project" value="UniProtKB-UniRule"/>
</dbReference>
<dbReference type="InterPro" id="IPR033114">
    <property type="entry name" value="HNH_CAS9"/>
</dbReference>